<accession>A0ABW2A4U5</accession>
<keyword evidence="8 19" id="KW-0169">Cobalamin biosynthesis</keyword>
<feature type="transmembrane region" description="Helical" evidence="19">
    <location>
        <begin position="39"/>
        <end position="57"/>
    </location>
</feature>
<keyword evidence="13 19" id="KW-0472">Membrane</keyword>
<dbReference type="HAMAP" id="MF_00719">
    <property type="entry name" value="CobS"/>
    <property type="match status" value="1"/>
</dbReference>
<evidence type="ECO:0000256" key="2">
    <source>
        <dbReference type="ARBA" id="ARBA00004651"/>
    </source>
</evidence>
<dbReference type="EC" id="2.7.8.26" evidence="5 19"/>
<comment type="function">
    <text evidence="14 19">Joins adenosylcobinamide-GDP and alpha-ribazole to generate adenosylcobalamin (Ado-cobalamin). Also synthesizes adenosylcobalamin 5'-phosphate from adenosylcobinamide-GDP and alpha-ribazole 5'-phosphate.</text>
</comment>
<comment type="subcellular location">
    <subcellularLocation>
        <location evidence="2 19">Cell membrane</location>
        <topology evidence="2 19">Multi-pass membrane protein</topology>
    </subcellularLocation>
</comment>
<evidence type="ECO:0000256" key="13">
    <source>
        <dbReference type="ARBA" id="ARBA00023136"/>
    </source>
</evidence>
<dbReference type="Pfam" id="PF02654">
    <property type="entry name" value="CobS"/>
    <property type="match status" value="1"/>
</dbReference>
<keyword evidence="7 19" id="KW-1003">Cell membrane</keyword>
<evidence type="ECO:0000256" key="1">
    <source>
        <dbReference type="ARBA" id="ARBA00001946"/>
    </source>
</evidence>
<evidence type="ECO:0000256" key="19">
    <source>
        <dbReference type="HAMAP-Rule" id="MF_00719"/>
    </source>
</evidence>
<comment type="pathway">
    <text evidence="3 19">Cofactor biosynthesis; adenosylcobalamin biosynthesis; adenosylcobalamin from cob(II)yrinate a,c-diamide: step 7/7.</text>
</comment>
<keyword evidence="21" id="KW-1185">Reference proteome</keyword>
<evidence type="ECO:0000256" key="8">
    <source>
        <dbReference type="ARBA" id="ARBA00022573"/>
    </source>
</evidence>
<keyword evidence="11 19" id="KW-0460">Magnesium</keyword>
<evidence type="ECO:0000313" key="20">
    <source>
        <dbReference type="EMBL" id="MFC6672399.1"/>
    </source>
</evidence>
<evidence type="ECO:0000256" key="4">
    <source>
        <dbReference type="ARBA" id="ARBA00010561"/>
    </source>
</evidence>
<organism evidence="20 21">
    <name type="scientific">Marinobacterium aestuariivivens</name>
    <dbReference type="NCBI Taxonomy" id="1698799"/>
    <lineage>
        <taxon>Bacteria</taxon>
        <taxon>Pseudomonadati</taxon>
        <taxon>Pseudomonadota</taxon>
        <taxon>Gammaproteobacteria</taxon>
        <taxon>Oceanospirillales</taxon>
        <taxon>Oceanospirillaceae</taxon>
        <taxon>Marinobacterium</taxon>
    </lineage>
</organism>
<evidence type="ECO:0000256" key="9">
    <source>
        <dbReference type="ARBA" id="ARBA00022679"/>
    </source>
</evidence>
<evidence type="ECO:0000256" key="11">
    <source>
        <dbReference type="ARBA" id="ARBA00022842"/>
    </source>
</evidence>
<evidence type="ECO:0000313" key="21">
    <source>
        <dbReference type="Proteomes" id="UP001596422"/>
    </source>
</evidence>
<dbReference type="InterPro" id="IPR003805">
    <property type="entry name" value="CobS"/>
</dbReference>
<dbReference type="GO" id="GO:0051073">
    <property type="term" value="F:adenosylcobinamide-GDP ribazoletransferase activity"/>
    <property type="evidence" value="ECO:0007669"/>
    <property type="project" value="UniProtKB-EC"/>
</dbReference>
<dbReference type="RefSeq" id="WP_379910840.1">
    <property type="nucleotide sequence ID" value="NZ_JBHSWE010000001.1"/>
</dbReference>
<protein>
    <recommendedName>
        <fullName evidence="6 19">Adenosylcobinamide-GDP ribazoletransferase</fullName>
        <ecNumber evidence="5 19">2.7.8.26</ecNumber>
    </recommendedName>
    <alternativeName>
        <fullName evidence="16 19">Cobalamin synthase</fullName>
    </alternativeName>
    <alternativeName>
        <fullName evidence="15 19">Cobalamin-5'-phosphate synthase</fullName>
    </alternativeName>
</protein>
<proteinExistence type="inferred from homology"/>
<evidence type="ECO:0000256" key="12">
    <source>
        <dbReference type="ARBA" id="ARBA00022989"/>
    </source>
</evidence>
<keyword evidence="9 19" id="KW-0808">Transferase</keyword>
<evidence type="ECO:0000256" key="18">
    <source>
        <dbReference type="ARBA" id="ARBA00049504"/>
    </source>
</evidence>
<dbReference type="EMBL" id="JBHSWE010000001">
    <property type="protein sequence ID" value="MFC6672399.1"/>
    <property type="molecule type" value="Genomic_DNA"/>
</dbReference>
<evidence type="ECO:0000256" key="16">
    <source>
        <dbReference type="ARBA" id="ARBA00032853"/>
    </source>
</evidence>
<evidence type="ECO:0000256" key="10">
    <source>
        <dbReference type="ARBA" id="ARBA00022692"/>
    </source>
</evidence>
<gene>
    <name evidence="19" type="primary">cobS</name>
    <name evidence="20" type="ORF">ACFQDL_21775</name>
</gene>
<feature type="transmembrane region" description="Helical" evidence="19">
    <location>
        <begin position="113"/>
        <end position="132"/>
    </location>
</feature>
<comment type="catalytic activity">
    <reaction evidence="18 19">
        <text>alpha-ribazole 5'-phosphate + adenosylcob(III)inamide-GDP = adenosylcob(III)alamin 5'-phosphate + GMP + H(+)</text>
        <dbReference type="Rhea" id="RHEA:23560"/>
        <dbReference type="ChEBI" id="CHEBI:15378"/>
        <dbReference type="ChEBI" id="CHEBI:57918"/>
        <dbReference type="ChEBI" id="CHEBI:58115"/>
        <dbReference type="ChEBI" id="CHEBI:60487"/>
        <dbReference type="ChEBI" id="CHEBI:60493"/>
        <dbReference type="EC" id="2.7.8.26"/>
    </reaction>
</comment>
<feature type="transmembrane region" description="Helical" evidence="19">
    <location>
        <begin position="87"/>
        <end position="107"/>
    </location>
</feature>
<keyword evidence="12 19" id="KW-1133">Transmembrane helix</keyword>
<comment type="cofactor">
    <cofactor evidence="1 19">
        <name>Mg(2+)</name>
        <dbReference type="ChEBI" id="CHEBI:18420"/>
    </cofactor>
</comment>
<evidence type="ECO:0000256" key="15">
    <source>
        <dbReference type="ARBA" id="ARBA00032605"/>
    </source>
</evidence>
<reference evidence="21" key="1">
    <citation type="journal article" date="2019" name="Int. J. Syst. Evol. Microbiol.">
        <title>The Global Catalogue of Microorganisms (GCM) 10K type strain sequencing project: providing services to taxonomists for standard genome sequencing and annotation.</title>
        <authorList>
            <consortium name="The Broad Institute Genomics Platform"/>
            <consortium name="The Broad Institute Genome Sequencing Center for Infectious Disease"/>
            <person name="Wu L."/>
            <person name="Ma J."/>
        </authorList>
    </citation>
    <scope>NUCLEOTIDE SEQUENCE [LARGE SCALE GENOMIC DNA]</scope>
    <source>
        <strain evidence="21">NBRC 111756</strain>
    </source>
</reference>
<evidence type="ECO:0000256" key="17">
    <source>
        <dbReference type="ARBA" id="ARBA00048623"/>
    </source>
</evidence>
<keyword evidence="10 19" id="KW-0812">Transmembrane</keyword>
<feature type="transmembrane region" description="Helical" evidence="19">
    <location>
        <begin position="12"/>
        <end position="33"/>
    </location>
</feature>
<evidence type="ECO:0000256" key="7">
    <source>
        <dbReference type="ARBA" id="ARBA00022475"/>
    </source>
</evidence>
<comment type="similarity">
    <text evidence="4 19">Belongs to the CobS family.</text>
</comment>
<evidence type="ECO:0000256" key="14">
    <source>
        <dbReference type="ARBA" id="ARBA00025228"/>
    </source>
</evidence>
<comment type="catalytic activity">
    <reaction evidence="17 19">
        <text>alpha-ribazole + adenosylcob(III)inamide-GDP = adenosylcob(III)alamin + GMP + H(+)</text>
        <dbReference type="Rhea" id="RHEA:16049"/>
        <dbReference type="ChEBI" id="CHEBI:10329"/>
        <dbReference type="ChEBI" id="CHEBI:15378"/>
        <dbReference type="ChEBI" id="CHEBI:18408"/>
        <dbReference type="ChEBI" id="CHEBI:58115"/>
        <dbReference type="ChEBI" id="CHEBI:60487"/>
        <dbReference type="EC" id="2.7.8.26"/>
    </reaction>
</comment>
<dbReference type="PANTHER" id="PTHR34148">
    <property type="entry name" value="ADENOSYLCOBINAMIDE-GDP RIBAZOLETRANSFERASE"/>
    <property type="match status" value="1"/>
</dbReference>
<comment type="caution">
    <text evidence="20">The sequence shown here is derived from an EMBL/GenBank/DDBJ whole genome shotgun (WGS) entry which is preliminary data.</text>
</comment>
<dbReference type="PANTHER" id="PTHR34148:SF1">
    <property type="entry name" value="ADENOSYLCOBINAMIDE-GDP RIBAZOLETRANSFERASE"/>
    <property type="match status" value="1"/>
</dbReference>
<evidence type="ECO:0000256" key="6">
    <source>
        <dbReference type="ARBA" id="ARBA00015850"/>
    </source>
</evidence>
<dbReference type="Proteomes" id="UP001596422">
    <property type="component" value="Unassembled WGS sequence"/>
</dbReference>
<name>A0ABW2A4U5_9GAMM</name>
<evidence type="ECO:0000256" key="5">
    <source>
        <dbReference type="ARBA" id="ARBA00013200"/>
    </source>
</evidence>
<sequence length="151" mass="16456">MQFSEAHLNHASRYFPLVGLLLGTLAAALYWLLEPLLPLPLTLLLCTLFTILLTGGFHEDGLADVCDGFGGGWTPEQTLGIMKDSRLGSYGALGLLLALAFRLTALLYVPDVLIALLLGHTLSRFLAVSLIYSETYVQQDRLSKAKPWPVA</sequence>
<evidence type="ECO:0000256" key="3">
    <source>
        <dbReference type="ARBA" id="ARBA00004663"/>
    </source>
</evidence>